<dbReference type="AlphaFoldDB" id="A0A077ZIU0"/>
<gene>
    <name evidence="6" type="primary">MED19</name>
    <name evidence="8" type="ORF">TTRE_0000798201</name>
</gene>
<comment type="subunit">
    <text evidence="6">Component of the Mediator complex.</text>
</comment>
<dbReference type="PANTHER" id="PTHR22536">
    <property type="entry name" value="LUNG CANCER METASTASIS-RELATED LCMR1 PROTEIN"/>
    <property type="match status" value="1"/>
</dbReference>
<comment type="subcellular location">
    <subcellularLocation>
        <location evidence="1 6">Nucleus</location>
    </subcellularLocation>
</comment>
<keyword evidence="4 6" id="KW-0804">Transcription</keyword>
<dbReference type="Pfam" id="PF10278">
    <property type="entry name" value="Med19"/>
    <property type="match status" value="1"/>
</dbReference>
<reference evidence="8" key="2">
    <citation type="submission" date="2014-03" db="EMBL/GenBank/DDBJ databases">
        <title>The whipworm genome and dual-species transcriptomics of an intimate host-pathogen interaction.</title>
        <authorList>
            <person name="Foth B.J."/>
            <person name="Tsai I.J."/>
            <person name="Reid A.J."/>
            <person name="Bancroft A.J."/>
            <person name="Nichol S."/>
            <person name="Tracey A."/>
            <person name="Holroyd N."/>
            <person name="Cotton J.A."/>
            <person name="Stanley E.J."/>
            <person name="Zarowiecki M."/>
            <person name="Liu J.Z."/>
            <person name="Huckvale T."/>
            <person name="Cooper P.J."/>
            <person name="Grencis R.K."/>
            <person name="Berriman M."/>
        </authorList>
    </citation>
    <scope>NUCLEOTIDE SEQUENCE [LARGE SCALE GENOMIC DNA]</scope>
</reference>
<feature type="region of interest" description="Disordered" evidence="7">
    <location>
        <begin position="154"/>
        <end position="200"/>
    </location>
</feature>
<keyword evidence="3 6" id="KW-0805">Transcription regulation</keyword>
<reference evidence="8" key="1">
    <citation type="submission" date="2014-01" db="EMBL/GenBank/DDBJ databases">
        <authorList>
            <person name="Aslett M."/>
        </authorList>
    </citation>
    <scope>NUCLEOTIDE SEQUENCE</scope>
</reference>
<evidence type="ECO:0000256" key="7">
    <source>
        <dbReference type="SAM" id="MobiDB-lite"/>
    </source>
</evidence>
<comment type="similarity">
    <text evidence="2 6">Belongs to the Mediator complex subunit 19 family.</text>
</comment>
<evidence type="ECO:0000256" key="5">
    <source>
        <dbReference type="ARBA" id="ARBA00023242"/>
    </source>
</evidence>
<evidence type="ECO:0000313" key="9">
    <source>
        <dbReference type="Proteomes" id="UP000030665"/>
    </source>
</evidence>
<dbReference type="GO" id="GO:0003712">
    <property type="term" value="F:transcription coregulator activity"/>
    <property type="evidence" value="ECO:0007669"/>
    <property type="project" value="InterPro"/>
</dbReference>
<feature type="region of interest" description="Disordered" evidence="7">
    <location>
        <begin position="1"/>
        <end position="21"/>
    </location>
</feature>
<keyword evidence="5 6" id="KW-0539">Nucleus</keyword>
<dbReference type="EMBL" id="HG806668">
    <property type="protein sequence ID" value="CDW59644.1"/>
    <property type="molecule type" value="Genomic_DNA"/>
</dbReference>
<accession>A0A077ZIU0</accession>
<comment type="function">
    <text evidence="6">Component of the Mediator complex, a coactivator involved in the regulated transcription of nearly all RNA polymerase II-dependent genes. Mediator functions as a bridge to convey information from gene-specific regulatory proteins to the basal RNA polymerase II transcription machinery. Mediator is recruited to promoters by direct interactions with regulatory proteins and serves as a scaffold for the assembly of a functional preinitiation complex with RNA polymerase II and the general transcription factors.</text>
</comment>
<sequence length="272" mass="31008">MEETENNSAPPTQARDSSGILRTKISLGRKPSIIMPFYLMKNELPSNPITGSMNLLSYYGLDHAWNKFCNNKKLKEELSAFMPNLPGNIDAAGSLRQLIEKPPICGKEILPLGSAETVGFRLLPGSVSDFLSCIQRLFVAFQIPEEYRTWSVGPSNAADKKKRKRKHENILGDEGPEEDAEKRAKRLKKEEERREKKKKKKDKKRKVHCKLCVLKAIGYLHLFTFFKFSFHWCFLENDGDGKPRFFSANDSGCRLFEFLTTTIVLGSTKRLS</sequence>
<feature type="compositionally biased region" description="Polar residues" evidence="7">
    <location>
        <begin position="1"/>
        <end position="16"/>
    </location>
</feature>
<proteinExistence type="inferred from homology"/>
<evidence type="ECO:0000313" key="8">
    <source>
        <dbReference type="EMBL" id="CDW59644.1"/>
    </source>
</evidence>
<evidence type="ECO:0000256" key="3">
    <source>
        <dbReference type="ARBA" id="ARBA00023015"/>
    </source>
</evidence>
<dbReference type="STRING" id="36087.A0A077ZIU0"/>
<dbReference type="InterPro" id="IPR019403">
    <property type="entry name" value="Mediator_Med19_met"/>
</dbReference>
<dbReference type="Proteomes" id="UP000030665">
    <property type="component" value="Unassembled WGS sequence"/>
</dbReference>
<keyword evidence="6" id="KW-0010">Activator</keyword>
<dbReference type="GO" id="GO:0016592">
    <property type="term" value="C:mediator complex"/>
    <property type="evidence" value="ECO:0007669"/>
    <property type="project" value="InterPro"/>
</dbReference>
<keyword evidence="9" id="KW-1185">Reference proteome</keyword>
<evidence type="ECO:0000256" key="6">
    <source>
        <dbReference type="RuleBase" id="RU364151"/>
    </source>
</evidence>
<organism evidence="8 9">
    <name type="scientific">Trichuris trichiura</name>
    <name type="common">Whipworm</name>
    <name type="synonym">Trichocephalus trichiurus</name>
    <dbReference type="NCBI Taxonomy" id="36087"/>
    <lineage>
        <taxon>Eukaryota</taxon>
        <taxon>Metazoa</taxon>
        <taxon>Ecdysozoa</taxon>
        <taxon>Nematoda</taxon>
        <taxon>Enoplea</taxon>
        <taxon>Dorylaimia</taxon>
        <taxon>Trichinellida</taxon>
        <taxon>Trichuridae</taxon>
        <taxon>Trichuris</taxon>
    </lineage>
</organism>
<evidence type="ECO:0000256" key="4">
    <source>
        <dbReference type="ARBA" id="ARBA00023163"/>
    </source>
</evidence>
<dbReference type="PANTHER" id="PTHR22536:SF1">
    <property type="entry name" value="MEDIATOR OF RNA POLYMERASE II TRANSCRIPTION SUBUNIT 19"/>
    <property type="match status" value="1"/>
</dbReference>
<evidence type="ECO:0000256" key="2">
    <source>
        <dbReference type="ARBA" id="ARBA00009259"/>
    </source>
</evidence>
<dbReference type="GO" id="GO:0045944">
    <property type="term" value="P:positive regulation of transcription by RNA polymerase II"/>
    <property type="evidence" value="ECO:0007669"/>
    <property type="project" value="TreeGrafter"/>
</dbReference>
<name>A0A077ZIU0_TRITR</name>
<dbReference type="OrthoDB" id="10044050at2759"/>
<protein>
    <recommendedName>
        <fullName evidence="6">Mediator of RNA polymerase II transcription subunit 19</fullName>
    </recommendedName>
    <alternativeName>
        <fullName evidence="6">Mediator complex subunit 19</fullName>
    </alternativeName>
</protein>
<evidence type="ECO:0000256" key="1">
    <source>
        <dbReference type="ARBA" id="ARBA00004123"/>
    </source>
</evidence>